<reference evidence="1" key="1">
    <citation type="submission" date="2018-07" db="EMBL/GenBank/DDBJ databases">
        <authorList>
            <person name="Somerville V."/>
        </authorList>
    </citation>
    <scope>NUCLEOTIDE SEQUENCE</scope>
    <source>
        <strain evidence="1">NWC_2_2</strain>
    </source>
</reference>
<organism evidence="1">
    <name type="scientific">Lactobacillus delbrueckii subsp. lactis</name>
    <dbReference type="NCBI Taxonomy" id="29397"/>
    <lineage>
        <taxon>Bacteria</taxon>
        <taxon>Bacillati</taxon>
        <taxon>Bacillota</taxon>
        <taxon>Bacilli</taxon>
        <taxon>Lactobacillales</taxon>
        <taxon>Lactobacillaceae</taxon>
        <taxon>Lactobacillus</taxon>
    </lineage>
</organism>
<evidence type="ECO:0000313" key="1">
    <source>
        <dbReference type="EMBL" id="AZA16655.1"/>
    </source>
</evidence>
<protein>
    <recommendedName>
        <fullName evidence="2">Right-handed parallel beta-helix repeat-containing protein</fullName>
    </recommendedName>
</protein>
<sequence>MSKYIKVGSGSGEMTWHRAMLDMEPGDYLLLEPGYYVWPRGRLLEDVTIKGLGASPEDTRIRSFFSIGENSSRVVFENLTLEPYGDVNTLDLPEETNSYLILRGCVLTGTGSKTTTISVNGQDTVEMYSCRLLNGTLSFFEKANFRLEMADCLLDYESEKFGTISLEGTGTAIINNSEIPGTVNSFDSSNIELNINNSAIGNLNLGGKSWVNVYACRFLNRDYSLYARGECWLNILESQMPSQLAIEDHCHLLMQNSQLYNFQARGESQSFLSNVQIAAAASLEGKSFMDGSLVTFSGNGDYPYFIFLVDQAVLKGRNLQFDPQNWPVLVDNDARLVANALYYQGAPLEIKCEHPENISLMGIKWTERKE</sequence>
<dbReference type="AlphaFoldDB" id="A0A3G6JF53"/>
<proteinExistence type="predicted"/>
<accession>A0A3G6JF53</accession>
<name>A0A3G6JF53_LACDL</name>
<dbReference type="InterPro" id="IPR011050">
    <property type="entry name" value="Pectin_lyase_fold/virulence"/>
</dbReference>
<dbReference type="SUPFAM" id="SSF51126">
    <property type="entry name" value="Pectin lyase-like"/>
    <property type="match status" value="1"/>
</dbReference>
<dbReference type="EMBL" id="CP031023">
    <property type="protein sequence ID" value="AZA16655.1"/>
    <property type="molecule type" value="Genomic_DNA"/>
</dbReference>
<gene>
    <name evidence="1" type="ORF">DQL93_09295</name>
</gene>
<evidence type="ECO:0008006" key="2">
    <source>
        <dbReference type="Google" id="ProtNLM"/>
    </source>
</evidence>